<feature type="transmembrane region" description="Helical" evidence="1">
    <location>
        <begin position="103"/>
        <end position="124"/>
    </location>
</feature>
<sequence>MRPDFRRAALTRRAKVALNLSHYRRIVSWLTLTPRSNNSSSMSRRLSWKRKYPRAIRLVPNASEAPDDAPTYLGAKLRLRARRSSRAVAFTPSRWRAASQLPATGFVSGIWPCVGSIFVLIASVATLAPWIGIAASFAIAAGVALTVTLFGLGAIGANRFISGRGIHLRTRLQATQRAVAIAGAGAIVCSARCRPR</sequence>
<dbReference type="KEGG" id="bgo:BM43_5405"/>
<reference evidence="2 3" key="1">
    <citation type="submission" date="2014-04" db="EMBL/GenBank/DDBJ databases">
        <authorList>
            <person name="Bishop-Lilly K.A."/>
            <person name="Broomall S.M."/>
            <person name="Chain P.S."/>
            <person name="Chertkov O."/>
            <person name="Coyne S.R."/>
            <person name="Daligault H.E."/>
            <person name="Davenport K.W."/>
            <person name="Erkkila T."/>
            <person name="Frey K.G."/>
            <person name="Gibbons H.S."/>
            <person name="Gu W."/>
            <person name="Jaissle J."/>
            <person name="Johnson S.L."/>
            <person name="Koroleva G.I."/>
            <person name="Ladner J.T."/>
            <person name="Lo C.-C."/>
            <person name="Minogue T.D."/>
            <person name="Munk C."/>
            <person name="Palacios G.F."/>
            <person name="Redden C.L."/>
            <person name="Rosenzweig C.N."/>
            <person name="Scholz M.B."/>
            <person name="Teshima H."/>
            <person name="Xu Y."/>
        </authorList>
    </citation>
    <scope>NUCLEOTIDE SEQUENCE [LARGE SCALE GENOMIC DNA]</scope>
    <source>
        <strain evidence="3">gladioli</strain>
    </source>
</reference>
<evidence type="ECO:0000313" key="3">
    <source>
        <dbReference type="Proteomes" id="UP000029590"/>
    </source>
</evidence>
<evidence type="ECO:0000313" key="2">
    <source>
        <dbReference type="EMBL" id="KGC15564.1"/>
    </source>
</evidence>
<dbReference type="RefSeq" id="WP_236717790.1">
    <property type="nucleotide sequence ID" value="NZ_CADEVY010000002.1"/>
</dbReference>
<comment type="caution">
    <text evidence="2">The sequence shown here is derived from an EMBL/GenBank/DDBJ whole genome shotgun (WGS) entry which is preliminary data.</text>
</comment>
<accession>A0AAW3F388</accession>
<protein>
    <submittedName>
        <fullName evidence="2">Integrase catalytic region domain protein</fullName>
    </submittedName>
</protein>
<keyword evidence="1" id="KW-0472">Membrane</keyword>
<keyword evidence="1" id="KW-1133">Transmembrane helix</keyword>
<proteinExistence type="predicted"/>
<keyword evidence="1" id="KW-0812">Transmembrane</keyword>
<dbReference type="EMBL" id="JPGG01000016">
    <property type="protein sequence ID" value="KGC15564.1"/>
    <property type="molecule type" value="Genomic_DNA"/>
</dbReference>
<feature type="transmembrane region" description="Helical" evidence="1">
    <location>
        <begin position="130"/>
        <end position="155"/>
    </location>
</feature>
<evidence type="ECO:0000256" key="1">
    <source>
        <dbReference type="SAM" id="Phobius"/>
    </source>
</evidence>
<dbReference type="AlphaFoldDB" id="A0AAW3F388"/>
<organism evidence="2 3">
    <name type="scientific">Burkholderia gladioli</name>
    <name type="common">Pseudomonas marginata</name>
    <name type="synonym">Phytomonas marginata</name>
    <dbReference type="NCBI Taxonomy" id="28095"/>
    <lineage>
        <taxon>Bacteria</taxon>
        <taxon>Pseudomonadati</taxon>
        <taxon>Pseudomonadota</taxon>
        <taxon>Betaproteobacteria</taxon>
        <taxon>Burkholderiales</taxon>
        <taxon>Burkholderiaceae</taxon>
        <taxon>Burkholderia</taxon>
    </lineage>
</organism>
<name>A0AAW3F388_BURGA</name>
<gene>
    <name evidence="2" type="ORF">DM48_2361</name>
</gene>
<dbReference type="Proteomes" id="UP000029590">
    <property type="component" value="Unassembled WGS sequence"/>
</dbReference>